<dbReference type="EMBL" id="AFLV02000081">
    <property type="protein sequence ID" value="EKR62365.1"/>
    <property type="molecule type" value="Genomic_DNA"/>
</dbReference>
<reference evidence="1 2" key="1">
    <citation type="submission" date="2012-10" db="EMBL/GenBank/DDBJ databases">
        <authorList>
            <person name="Harkins D.M."/>
            <person name="Durkin A.S."/>
            <person name="Brinkac L.M."/>
            <person name="Haft D.H."/>
            <person name="Selengut J.D."/>
            <person name="Sanka R."/>
            <person name="DePew J."/>
            <person name="Purushe J."/>
            <person name="Whelen A.C."/>
            <person name="Vinetz J.M."/>
            <person name="Sutton G.G."/>
            <person name="Nierman W.C."/>
            <person name="Fouts D.E."/>
        </authorList>
    </citation>
    <scope>NUCLEOTIDE SEQUENCE [LARGE SCALE GENOMIC DNA]</scope>
    <source>
        <strain evidence="1 2">2006001853</strain>
    </source>
</reference>
<dbReference type="Proteomes" id="UP000001338">
    <property type="component" value="Unassembled WGS sequence"/>
</dbReference>
<proteinExistence type="predicted"/>
<evidence type="ECO:0000313" key="2">
    <source>
        <dbReference type="Proteomes" id="UP000001338"/>
    </source>
</evidence>
<sequence>MFLIFFQAILFQKLERGIYLKQSKLDAIFEGFLIFVKSTVSFQCYFYTSDS</sequence>
<dbReference type="AlphaFoldDB" id="A0A828YY79"/>
<protein>
    <submittedName>
        <fullName evidence="1">Uncharacterized protein</fullName>
    </submittedName>
</protein>
<comment type="caution">
    <text evidence="1">The sequence shown here is derived from an EMBL/GenBank/DDBJ whole genome shotgun (WGS) entry which is preliminary data.</text>
</comment>
<accession>A0A828YY79</accession>
<organism evidence="1 2">
    <name type="scientific">Leptospira weilii str. 2006001853</name>
    <dbReference type="NCBI Taxonomy" id="1001589"/>
    <lineage>
        <taxon>Bacteria</taxon>
        <taxon>Pseudomonadati</taxon>
        <taxon>Spirochaetota</taxon>
        <taxon>Spirochaetia</taxon>
        <taxon>Leptospirales</taxon>
        <taxon>Leptospiraceae</taxon>
        <taxon>Leptospira</taxon>
    </lineage>
</organism>
<gene>
    <name evidence="1" type="ORF">LEP1GSC036_1702</name>
</gene>
<name>A0A828YY79_9LEPT</name>
<evidence type="ECO:0000313" key="1">
    <source>
        <dbReference type="EMBL" id="EKR62365.1"/>
    </source>
</evidence>